<feature type="binding site" evidence="2">
    <location>
        <begin position="84"/>
        <end position="87"/>
    </location>
    <ligand>
        <name>substrate</name>
    </ligand>
</feature>
<dbReference type="AlphaFoldDB" id="A0A926EBX9"/>
<gene>
    <name evidence="3" type="ORF">H8709_00460</name>
</gene>
<dbReference type="InterPro" id="IPR050275">
    <property type="entry name" value="PGM_Phosphatase"/>
</dbReference>
<evidence type="ECO:0000313" key="3">
    <source>
        <dbReference type="EMBL" id="MBC8569301.1"/>
    </source>
</evidence>
<proteinExistence type="predicted"/>
<keyword evidence="4" id="KW-1185">Reference proteome</keyword>
<dbReference type="RefSeq" id="WP_262396408.1">
    <property type="nucleotide sequence ID" value="NZ_JACRTC010000001.1"/>
</dbReference>
<dbReference type="SMART" id="SM00855">
    <property type="entry name" value="PGAM"/>
    <property type="match status" value="1"/>
</dbReference>
<name>A0A926EBX9_9FIRM</name>
<evidence type="ECO:0000256" key="2">
    <source>
        <dbReference type="PIRSR" id="PIRSR613078-2"/>
    </source>
</evidence>
<dbReference type="PANTHER" id="PTHR48100">
    <property type="entry name" value="BROAD-SPECIFICITY PHOSPHATASE YOR283W-RELATED"/>
    <property type="match status" value="1"/>
</dbReference>
<dbReference type="Gene3D" id="3.40.50.1240">
    <property type="entry name" value="Phosphoglycerate mutase-like"/>
    <property type="match status" value="1"/>
</dbReference>
<feature type="binding site" evidence="2">
    <location>
        <begin position="7"/>
        <end position="14"/>
    </location>
    <ligand>
        <name>substrate</name>
    </ligand>
</feature>
<feature type="binding site" evidence="2">
    <location>
        <position position="57"/>
    </location>
    <ligand>
        <name>substrate</name>
    </ligand>
</feature>
<dbReference type="InterPro" id="IPR029033">
    <property type="entry name" value="His_PPase_superfam"/>
</dbReference>
<sequence>MRIYLLRHGATQGNLEQRYVGRTDEPLCEQGRLPAQRLGKRLEGEQIEAVLTSPLLRCRQTAALLFPGKTIALIDGLEECDFGEFEYKNYEELAANEAYQRWLDAGGTTGFPGGESRDAFIFRCADAFQKSVEALEERGVKTAAYVVHGGTIMAVLSRFARPEEDYFHWQVGACGGFLVETVGTGLRDGCRVLQKLEGERA</sequence>
<evidence type="ECO:0000256" key="1">
    <source>
        <dbReference type="PIRSR" id="PIRSR613078-1"/>
    </source>
</evidence>
<dbReference type="Pfam" id="PF00300">
    <property type="entry name" value="His_Phos_1"/>
    <property type="match status" value="1"/>
</dbReference>
<protein>
    <submittedName>
        <fullName evidence="3">Histidine phosphatase family protein</fullName>
    </submittedName>
</protein>
<accession>A0A926EBX9</accession>
<dbReference type="GO" id="GO:0016791">
    <property type="term" value="F:phosphatase activity"/>
    <property type="evidence" value="ECO:0007669"/>
    <property type="project" value="TreeGrafter"/>
</dbReference>
<feature type="active site" description="Proton donor/acceptor" evidence="1">
    <location>
        <position position="84"/>
    </location>
</feature>
<dbReference type="EMBL" id="JACRTC010000001">
    <property type="protein sequence ID" value="MBC8569301.1"/>
    <property type="molecule type" value="Genomic_DNA"/>
</dbReference>
<reference evidence="3" key="1">
    <citation type="submission" date="2020-08" db="EMBL/GenBank/DDBJ databases">
        <title>Genome public.</title>
        <authorList>
            <person name="Liu C."/>
            <person name="Sun Q."/>
        </authorList>
    </citation>
    <scope>NUCLEOTIDE SEQUENCE</scope>
    <source>
        <strain evidence="3">NSJ-54</strain>
    </source>
</reference>
<feature type="active site" description="Tele-phosphohistidine intermediate" evidence="1">
    <location>
        <position position="8"/>
    </location>
</feature>
<organism evidence="3 4">
    <name type="scientific">Zongyangia hominis</name>
    <dbReference type="NCBI Taxonomy" id="2763677"/>
    <lineage>
        <taxon>Bacteria</taxon>
        <taxon>Bacillati</taxon>
        <taxon>Bacillota</taxon>
        <taxon>Clostridia</taxon>
        <taxon>Eubacteriales</taxon>
        <taxon>Oscillospiraceae</taxon>
        <taxon>Zongyangia</taxon>
    </lineage>
</organism>
<dbReference type="CDD" id="cd07067">
    <property type="entry name" value="HP_PGM_like"/>
    <property type="match status" value="1"/>
</dbReference>
<evidence type="ECO:0000313" key="4">
    <source>
        <dbReference type="Proteomes" id="UP000660861"/>
    </source>
</evidence>
<dbReference type="InterPro" id="IPR013078">
    <property type="entry name" value="His_Pase_superF_clade-1"/>
</dbReference>
<comment type="caution">
    <text evidence="3">The sequence shown here is derived from an EMBL/GenBank/DDBJ whole genome shotgun (WGS) entry which is preliminary data.</text>
</comment>
<dbReference type="Proteomes" id="UP000660861">
    <property type="component" value="Unassembled WGS sequence"/>
</dbReference>
<dbReference type="SUPFAM" id="SSF53254">
    <property type="entry name" value="Phosphoglycerate mutase-like"/>
    <property type="match status" value="1"/>
</dbReference>